<evidence type="ECO:0000259" key="1">
    <source>
        <dbReference type="PROSITE" id="PS50097"/>
    </source>
</evidence>
<dbReference type="AlphaFoldDB" id="A0AAN5IA48"/>
<dbReference type="Gene3D" id="3.30.710.10">
    <property type="entry name" value="Potassium Channel Kv1.1, Chain A"/>
    <property type="match status" value="1"/>
</dbReference>
<comment type="caution">
    <text evidence="2">The sequence shown here is derived from an EMBL/GenBank/DDBJ whole genome shotgun (WGS) entry which is preliminary data.</text>
</comment>
<evidence type="ECO:0000313" key="2">
    <source>
        <dbReference type="EMBL" id="GMR56700.1"/>
    </source>
</evidence>
<name>A0AAN5IA48_9BILA</name>
<keyword evidence="3" id="KW-1185">Reference proteome</keyword>
<protein>
    <recommendedName>
        <fullName evidence="1">BTB domain-containing protein</fullName>
    </recommendedName>
</protein>
<feature type="non-terminal residue" evidence="2">
    <location>
        <position position="1"/>
    </location>
</feature>
<feature type="non-terminal residue" evidence="2">
    <location>
        <position position="368"/>
    </location>
</feature>
<proteinExistence type="predicted"/>
<dbReference type="PROSITE" id="PS50097">
    <property type="entry name" value="BTB"/>
    <property type="match status" value="1"/>
</dbReference>
<reference evidence="3" key="1">
    <citation type="submission" date="2022-10" db="EMBL/GenBank/DDBJ databases">
        <title>Genome assembly of Pristionchus species.</title>
        <authorList>
            <person name="Yoshida K."/>
            <person name="Sommer R.J."/>
        </authorList>
    </citation>
    <scope>NUCLEOTIDE SEQUENCE [LARGE SCALE GENOMIC DNA]</scope>
    <source>
        <strain evidence="3">RS5460</strain>
    </source>
</reference>
<dbReference type="PANTHER" id="PTHR22744">
    <property type="entry name" value="HELIX LOOP HELIX PROTEIN 21-RELATED"/>
    <property type="match status" value="1"/>
</dbReference>
<accession>A0AAN5IA48</accession>
<evidence type="ECO:0000313" key="3">
    <source>
        <dbReference type="Proteomes" id="UP001328107"/>
    </source>
</evidence>
<gene>
    <name evidence="2" type="ORF">PMAYCL1PPCAC_26895</name>
</gene>
<dbReference type="PANTHER" id="PTHR22744:SF14">
    <property type="entry name" value="BTB DOMAIN-CONTAINING PROTEIN-RELATED"/>
    <property type="match status" value="1"/>
</dbReference>
<dbReference type="CDD" id="cd18186">
    <property type="entry name" value="BTB_POZ_ZBTB_KLHL-like"/>
    <property type="match status" value="1"/>
</dbReference>
<dbReference type="InterPro" id="IPR011333">
    <property type="entry name" value="SKP1/BTB/POZ_sf"/>
</dbReference>
<feature type="domain" description="BTB" evidence="1">
    <location>
        <begin position="139"/>
        <end position="199"/>
    </location>
</feature>
<dbReference type="SMART" id="SM00225">
    <property type="entry name" value="BTB"/>
    <property type="match status" value="1"/>
</dbReference>
<dbReference type="InterPro" id="IPR000210">
    <property type="entry name" value="BTB/POZ_dom"/>
</dbReference>
<dbReference type="Proteomes" id="UP001328107">
    <property type="component" value="Unassembled WGS sequence"/>
</dbReference>
<dbReference type="Pfam" id="PF00651">
    <property type="entry name" value="BTB"/>
    <property type="match status" value="1"/>
</dbReference>
<dbReference type="EMBL" id="BTRK01000006">
    <property type="protein sequence ID" value="GMR56700.1"/>
    <property type="molecule type" value="Genomic_DNA"/>
</dbReference>
<organism evidence="2 3">
    <name type="scientific">Pristionchus mayeri</name>
    <dbReference type="NCBI Taxonomy" id="1317129"/>
    <lineage>
        <taxon>Eukaryota</taxon>
        <taxon>Metazoa</taxon>
        <taxon>Ecdysozoa</taxon>
        <taxon>Nematoda</taxon>
        <taxon>Chromadorea</taxon>
        <taxon>Rhabditida</taxon>
        <taxon>Rhabditina</taxon>
        <taxon>Diplogasteromorpha</taxon>
        <taxon>Diplogasteroidea</taxon>
        <taxon>Neodiplogasteridae</taxon>
        <taxon>Pristionchus</taxon>
    </lineage>
</organism>
<dbReference type="SUPFAM" id="SSF54695">
    <property type="entry name" value="POZ domain"/>
    <property type="match status" value="1"/>
</dbReference>
<sequence length="368" mass="41713">NVIVSSASKLLSISLVNDRCTMMYSEEEPAIFVNPPADCYVSTIDLSLQDNEGKELSVVSFPAGCSTGQQRIRMDGLFSLVFDSDEQIILIPDSMLKMFPFGCYDLSKNLERFEMTVNVNLTNVFPDSIESKSSLVSIYSCSLKVGDSTVSASKEMLALTSPFFDILFNGNFGKRQNNIFEIKEVDLDDFRWFLNSIHTKMWFCMSVSQALAALSYADRFEMLNLHKHISAYLKFYSLAKEDIKDAYILSSRFDNKELIAWVLSQCVNPQERFQLVIECAPFGNMNSTLSALKVLKESIFSNPALDGLTECLVKERQAAPIHLRCYNANNILEIERYFSLSLDWELDFELEELKRAIPQPYSIVSVDG</sequence>